<dbReference type="InterPro" id="IPR016035">
    <property type="entry name" value="Acyl_Trfase/lysoPLipase"/>
</dbReference>
<dbReference type="OrthoDB" id="1658288at2759"/>
<dbReference type="InterPro" id="IPR011990">
    <property type="entry name" value="TPR-like_helical_dom_sf"/>
</dbReference>
<dbReference type="SUPFAM" id="SSF52151">
    <property type="entry name" value="FabD/lysophospholipase-like"/>
    <property type="match status" value="1"/>
</dbReference>
<evidence type="ECO:0000259" key="3">
    <source>
        <dbReference type="PROSITE" id="PS51635"/>
    </source>
</evidence>
<evidence type="ECO:0000256" key="1">
    <source>
        <dbReference type="ARBA" id="ARBA00023098"/>
    </source>
</evidence>
<dbReference type="Gene3D" id="3.40.50.300">
    <property type="entry name" value="P-loop containing nucleotide triphosphate hydrolases"/>
    <property type="match status" value="1"/>
</dbReference>
<evidence type="ECO:0000313" key="4">
    <source>
        <dbReference type="EMBL" id="KIM28742.1"/>
    </source>
</evidence>
<dbReference type="Proteomes" id="UP000054097">
    <property type="component" value="Unassembled WGS sequence"/>
</dbReference>
<accession>A0A0C2XI27</accession>
<dbReference type="HOGENOM" id="CLU_000288_125_6_1"/>
<protein>
    <recommendedName>
        <fullName evidence="3">PNPLA domain-containing protein</fullName>
    </recommendedName>
</protein>
<evidence type="ECO:0000256" key="2">
    <source>
        <dbReference type="PROSITE-ProRule" id="PRU01161"/>
    </source>
</evidence>
<keyword evidence="5" id="KW-1185">Reference proteome</keyword>
<keyword evidence="1" id="KW-0443">Lipid metabolism</keyword>
<dbReference type="Gene3D" id="1.25.40.10">
    <property type="entry name" value="Tetratricopeptide repeat domain"/>
    <property type="match status" value="2"/>
</dbReference>
<dbReference type="InterPro" id="IPR002641">
    <property type="entry name" value="PNPLA_dom"/>
</dbReference>
<dbReference type="SUPFAM" id="SSF48452">
    <property type="entry name" value="TPR-like"/>
    <property type="match status" value="2"/>
</dbReference>
<dbReference type="PANTHER" id="PTHR46082">
    <property type="entry name" value="ATP/GTP-BINDING PROTEIN-RELATED"/>
    <property type="match status" value="1"/>
</dbReference>
<organism evidence="4 5">
    <name type="scientific">Serendipita vermifera MAFF 305830</name>
    <dbReference type="NCBI Taxonomy" id="933852"/>
    <lineage>
        <taxon>Eukaryota</taxon>
        <taxon>Fungi</taxon>
        <taxon>Dikarya</taxon>
        <taxon>Basidiomycota</taxon>
        <taxon>Agaricomycotina</taxon>
        <taxon>Agaricomycetes</taxon>
        <taxon>Sebacinales</taxon>
        <taxon>Serendipitaceae</taxon>
        <taxon>Serendipita</taxon>
    </lineage>
</organism>
<dbReference type="Pfam" id="PF00931">
    <property type="entry name" value="NB-ARC"/>
    <property type="match status" value="1"/>
</dbReference>
<dbReference type="SUPFAM" id="SSF52540">
    <property type="entry name" value="P-loop containing nucleoside triphosphate hydrolases"/>
    <property type="match status" value="1"/>
</dbReference>
<dbReference type="STRING" id="933852.A0A0C2XI27"/>
<dbReference type="AlphaFoldDB" id="A0A0C2XI27"/>
<dbReference type="InterPro" id="IPR002182">
    <property type="entry name" value="NB-ARC"/>
</dbReference>
<dbReference type="Pfam" id="PF13424">
    <property type="entry name" value="TPR_12"/>
    <property type="match status" value="2"/>
</dbReference>
<dbReference type="InterPro" id="IPR053137">
    <property type="entry name" value="NLR-like"/>
</dbReference>
<reference evidence="5" key="2">
    <citation type="submission" date="2015-01" db="EMBL/GenBank/DDBJ databases">
        <title>Evolutionary Origins and Diversification of the Mycorrhizal Mutualists.</title>
        <authorList>
            <consortium name="DOE Joint Genome Institute"/>
            <consortium name="Mycorrhizal Genomics Consortium"/>
            <person name="Kohler A."/>
            <person name="Kuo A."/>
            <person name="Nagy L.G."/>
            <person name="Floudas D."/>
            <person name="Copeland A."/>
            <person name="Barry K.W."/>
            <person name="Cichocki N."/>
            <person name="Veneault-Fourrey C."/>
            <person name="LaButti K."/>
            <person name="Lindquist E.A."/>
            <person name="Lipzen A."/>
            <person name="Lundell T."/>
            <person name="Morin E."/>
            <person name="Murat C."/>
            <person name="Riley R."/>
            <person name="Ohm R."/>
            <person name="Sun H."/>
            <person name="Tunlid A."/>
            <person name="Henrissat B."/>
            <person name="Grigoriev I.V."/>
            <person name="Hibbett D.S."/>
            <person name="Martin F."/>
        </authorList>
    </citation>
    <scope>NUCLEOTIDE SEQUENCE [LARGE SCALE GENOMIC DNA]</scope>
    <source>
        <strain evidence="5">MAFF 305830</strain>
    </source>
</reference>
<reference evidence="4 5" key="1">
    <citation type="submission" date="2014-04" db="EMBL/GenBank/DDBJ databases">
        <authorList>
            <consortium name="DOE Joint Genome Institute"/>
            <person name="Kuo A."/>
            <person name="Zuccaro A."/>
            <person name="Kohler A."/>
            <person name="Nagy L.G."/>
            <person name="Floudas D."/>
            <person name="Copeland A."/>
            <person name="Barry K.W."/>
            <person name="Cichocki N."/>
            <person name="Veneault-Fourrey C."/>
            <person name="LaButti K."/>
            <person name="Lindquist E.A."/>
            <person name="Lipzen A."/>
            <person name="Lundell T."/>
            <person name="Morin E."/>
            <person name="Murat C."/>
            <person name="Sun H."/>
            <person name="Tunlid A."/>
            <person name="Henrissat B."/>
            <person name="Grigoriev I.V."/>
            <person name="Hibbett D.S."/>
            <person name="Martin F."/>
            <person name="Nordberg H.P."/>
            <person name="Cantor M.N."/>
            <person name="Hua S.X."/>
        </authorList>
    </citation>
    <scope>NUCLEOTIDE SEQUENCE [LARGE SCALE GENOMIC DNA]</scope>
    <source>
        <strain evidence="4 5">MAFF 305830</strain>
    </source>
</reference>
<proteinExistence type="predicted"/>
<dbReference type="GO" id="GO:0046486">
    <property type="term" value="P:glycerolipid metabolic process"/>
    <property type="evidence" value="ECO:0007669"/>
    <property type="project" value="UniProtKB-ARBA"/>
</dbReference>
<sequence length="1234" mass="139483">MDRSSTSRSNSFAQNLSERSDIRLACFDGGGVKTLSQLVIMKEIMKEVRNRKYPHDPARRMLPSEEFDMIGGSDTGGLISIMFSRLQMSIEEVMDEFSIIVEKVYKPRFSHAIRRTQALRACLKDMFERRGWHLDCKLSEGWQESHCAGFCIVLSFNELRNQVCLRSYKTRQGLPSDITIIDAMLSTCASYPDFEPVTSSIGFEEQTFVGASLGANNPSGRLISEAHALYGGRAKVLSILSIGSGHLGNLTTPASGDDGSLKTLYQQMLSDGEVEAEETKMRTIESGIYFRLSVRHGMQGVEIAHENSDTRITAQAYAYLNDGETRQTVTDCVRSLAEAYGRVSLDNLMYTAARKPTYKAAPARTQHYIKRSGPWQALVNAISPDQHSQRVVIVAGMTGCGKTQLVTEILRQYNPERSRLFDHALFVDGSSEHSIKSDLITHVQFLTGMEGSRFEFEDAMAFFQRLNNRRWLIVYDNVDDIRIDIRSLLPRCDHGVVIITTRNQLLRTLASENSYLRLDVMSKDESIELIFRCVGNANPSDDERHAAAIIADKLGYLPVALAQAGCFIANEPCSCTHYLGLLSTHLAELMNSPAGDLQNLSAYAAFDLTYHRLPSVMQKLVNILSFFHYTDFPMAAIAHTAAHPQYIDAFPFESRDATHASAVNVVRDICSFASTRDNFAVFGINRMLQAYSLASLTLAPLTSLAYTHPLMREWAFNRMEPGQRIMFQEAACLILISCTDANHLHPYLPPHIIEVMARLPVDCLHINTRAGLGKLLRAASRWSESQTVWAPVHDMLQRKHGPMNLHVATAKLELAATYLDDGFVEMERLEKEVVGIRSKLLGIQHLDTLWAIEELSETLVRQDRYSDALIIKQGMLNELERQLKPNHPVILDAKRTLALLLKHLCRLSDAELIQREVMEEQKLQQGENHLKTIDAVWNLALTYCEWGRHQDSEPLLLKALEGKKKILGETHHDTLVAMTWLALNYHEQNRGIEAARLQLKVVEQRRKSWGPNNSYTVEALELLAAFYNSQNRFDDLEPLRVQLLKARWDVLGEEHPDTLIAMNNLALNYSNQSRHADAEALQVEVLSKRIRLEGEDTLDVATCMHNLAWTYHDTGRLQEAMVYATKAERICRSVLPADDPELVKTTRLIETINKSLKVANLTKNTASVDIQINVLITGKSFPLILFSLILLFFMPSFKETCTNAVLLWRSWVMWCLKWYLNWTGYGDCVNEFPL</sequence>
<dbReference type="PANTHER" id="PTHR46082:SF6">
    <property type="entry name" value="AAA+ ATPASE DOMAIN-CONTAINING PROTEIN-RELATED"/>
    <property type="match status" value="1"/>
</dbReference>
<dbReference type="InterPro" id="IPR027417">
    <property type="entry name" value="P-loop_NTPase"/>
</dbReference>
<dbReference type="PROSITE" id="PS51635">
    <property type="entry name" value="PNPLA"/>
    <property type="match status" value="1"/>
</dbReference>
<dbReference type="EMBL" id="KN824291">
    <property type="protein sequence ID" value="KIM28742.1"/>
    <property type="molecule type" value="Genomic_DNA"/>
</dbReference>
<feature type="domain" description="PNPLA" evidence="3">
    <location>
        <begin position="25"/>
        <end position="223"/>
    </location>
</feature>
<dbReference type="InterPro" id="IPR003593">
    <property type="entry name" value="AAA+_ATPase"/>
</dbReference>
<comment type="caution">
    <text evidence="2">Lacks conserved residue(s) required for the propagation of feature annotation.</text>
</comment>
<dbReference type="Gene3D" id="3.40.1090.10">
    <property type="entry name" value="Cytosolic phospholipase A2 catalytic domain"/>
    <property type="match status" value="1"/>
</dbReference>
<evidence type="ECO:0000313" key="5">
    <source>
        <dbReference type="Proteomes" id="UP000054097"/>
    </source>
</evidence>
<gene>
    <name evidence="4" type="ORF">M408DRAFT_329200</name>
</gene>
<dbReference type="GO" id="GO:0043531">
    <property type="term" value="F:ADP binding"/>
    <property type="evidence" value="ECO:0007669"/>
    <property type="project" value="InterPro"/>
</dbReference>
<dbReference type="SMART" id="SM00382">
    <property type="entry name" value="AAA"/>
    <property type="match status" value="1"/>
</dbReference>
<name>A0A0C2XI27_SERVB</name>